<dbReference type="CDD" id="cd04194">
    <property type="entry name" value="GT8_A4GalT_like"/>
    <property type="match status" value="1"/>
</dbReference>
<dbReference type="InterPro" id="IPR050748">
    <property type="entry name" value="Glycosyltrans_8_dom-fam"/>
</dbReference>
<dbReference type="GO" id="GO:0016757">
    <property type="term" value="F:glycosyltransferase activity"/>
    <property type="evidence" value="ECO:0007669"/>
    <property type="project" value="UniProtKB-KW"/>
</dbReference>
<evidence type="ECO:0000313" key="6">
    <source>
        <dbReference type="Proteomes" id="UP000283513"/>
    </source>
</evidence>
<dbReference type="InterPro" id="IPR002495">
    <property type="entry name" value="Glyco_trans_8"/>
</dbReference>
<evidence type="ECO:0000256" key="2">
    <source>
        <dbReference type="ARBA" id="ARBA00022679"/>
    </source>
</evidence>
<reference evidence="5 6" key="1">
    <citation type="submission" date="2018-08" db="EMBL/GenBank/DDBJ databases">
        <title>A genome reference for cultivated species of the human gut microbiota.</title>
        <authorList>
            <person name="Zou Y."/>
            <person name="Xue W."/>
            <person name="Luo G."/>
        </authorList>
    </citation>
    <scope>NUCLEOTIDE SEQUENCE [LARGE SCALE GENOMIC DNA]</scope>
    <source>
        <strain evidence="5 6">AM37-1AC</strain>
    </source>
</reference>
<dbReference type="PANTHER" id="PTHR13778:SF47">
    <property type="entry name" value="LIPOPOLYSACCHARIDE 1,3-GALACTOSYLTRANSFERASE"/>
    <property type="match status" value="1"/>
</dbReference>
<keyword evidence="1" id="KW-0328">Glycosyltransferase</keyword>
<dbReference type="AlphaFoldDB" id="A0A3R6AQN9"/>
<name>A0A3R6AQN9_9FIRM</name>
<dbReference type="Pfam" id="PF01501">
    <property type="entry name" value="Glyco_transf_8"/>
    <property type="match status" value="1"/>
</dbReference>
<dbReference type="InterPro" id="IPR029044">
    <property type="entry name" value="Nucleotide-diphossugar_trans"/>
</dbReference>
<organism evidence="5 6">
    <name type="scientific">Roseburia intestinalis</name>
    <dbReference type="NCBI Taxonomy" id="166486"/>
    <lineage>
        <taxon>Bacteria</taxon>
        <taxon>Bacillati</taxon>
        <taxon>Bacillota</taxon>
        <taxon>Clostridia</taxon>
        <taxon>Lachnospirales</taxon>
        <taxon>Lachnospiraceae</taxon>
        <taxon>Roseburia</taxon>
    </lineage>
</organism>
<keyword evidence="3" id="KW-0479">Metal-binding</keyword>
<gene>
    <name evidence="5" type="ORF">DW856_13215</name>
</gene>
<protein>
    <submittedName>
        <fullName evidence="5">DUF4422 domain-containing protein</fullName>
    </submittedName>
</protein>
<feature type="domain" description="DUF4422" evidence="4">
    <location>
        <begin position="18"/>
        <end position="244"/>
    </location>
</feature>
<accession>A0A3R6AQN9</accession>
<dbReference type="RefSeq" id="WP_015522039.1">
    <property type="nucleotide sequence ID" value="NZ_QSHO01000012.1"/>
</dbReference>
<dbReference type="GO" id="GO:0046872">
    <property type="term" value="F:metal ion binding"/>
    <property type="evidence" value="ECO:0007669"/>
    <property type="project" value="UniProtKB-KW"/>
</dbReference>
<dbReference type="InterPro" id="IPR025536">
    <property type="entry name" value="DUF4422"/>
</dbReference>
<evidence type="ECO:0000256" key="1">
    <source>
        <dbReference type="ARBA" id="ARBA00022676"/>
    </source>
</evidence>
<evidence type="ECO:0000256" key="3">
    <source>
        <dbReference type="ARBA" id="ARBA00022723"/>
    </source>
</evidence>
<dbReference type="PANTHER" id="PTHR13778">
    <property type="entry name" value="GLYCOSYLTRANSFERASE 8 DOMAIN-CONTAINING PROTEIN"/>
    <property type="match status" value="1"/>
</dbReference>
<evidence type="ECO:0000313" key="5">
    <source>
        <dbReference type="EMBL" id="RHC15678.1"/>
    </source>
</evidence>
<proteinExistence type="predicted"/>
<dbReference type="Proteomes" id="UP000283513">
    <property type="component" value="Unassembled WGS sequence"/>
</dbReference>
<keyword evidence="2" id="KW-0808">Transferase</keyword>
<evidence type="ECO:0000259" key="4">
    <source>
        <dbReference type="Pfam" id="PF14393"/>
    </source>
</evidence>
<dbReference type="SUPFAM" id="SSF53448">
    <property type="entry name" value="Nucleotide-diphospho-sugar transferases"/>
    <property type="match status" value="1"/>
</dbReference>
<dbReference type="EMBL" id="QSHO01000012">
    <property type="protein sequence ID" value="RHC15678.1"/>
    <property type="molecule type" value="Genomic_DNA"/>
</dbReference>
<dbReference type="Pfam" id="PF14393">
    <property type="entry name" value="DUF4422"/>
    <property type="match status" value="1"/>
</dbReference>
<sequence length="617" mass="72167">MSDIKIFVTHTPNRDTMRVNNSLLYNVIAGSDFQTKEVPEGVYQDNQGDNISSLNKSYCELTTQYWAWKNMQADYYGFCHYRRFFSFSETKLKETSWGTIEYDYLDQKAMDELAFNEKDMQAYIEKYDFLIAKGVATSCMNAKSVYDHYKKAPELHIEDIELFLKIIDEKYPYLSETARELFDGQTFYPCNMFIAKKEVFEEYSKILFDVLGEFEKCADMSEYSREGYRTTGHLGERMTGIYYMYLKKQGKYRLGELQIALIHNADAETEITQAADGDVVPVVLAANQKYVPILYTCAQSIVEHTSPDRKYEIYVFHTDINADSQKMFADRLNRTNVRFIFVNVSSRVAGYVLQAKQHITTETFYRFLILDILKVYPKVVYLDCDMIICHDVAELYDTDMGNSLIAGALDPDFAGQCNMKNSEMRQYCKNTLGLENPFVYFQAGVLVFNVTEMSKVVTVDKLLEMSDTGIYRFSDQDILNVVCKDRVTYLDMKWNMIFDCDHFRWQKVIKYAPYYILDDYENARKDPYIIHYAGFLKPWMKPDEDFGYVFWDMARKTPYYEQILSGMQHQGGGQNVTVDTVIEARAFKRTRKLLMKIFPQGSGIRRTLGKMYWRIFG</sequence>
<comment type="caution">
    <text evidence="5">The sequence shown here is derived from an EMBL/GenBank/DDBJ whole genome shotgun (WGS) entry which is preliminary data.</text>
</comment>
<dbReference type="Gene3D" id="3.90.550.10">
    <property type="entry name" value="Spore Coat Polysaccharide Biosynthesis Protein SpsA, Chain A"/>
    <property type="match status" value="1"/>
</dbReference>